<evidence type="ECO:0000259" key="1">
    <source>
        <dbReference type="Pfam" id="PF20179"/>
    </source>
</evidence>
<sequence length="356" mass="37849">MDRRQAHVFGRPASAQRCDWRRRALPTVNGNVGEPRGWPDVAHLCGGLPDTALRRARLTTAASIAFALGVLPPGTVGCGAGRGEGGRLLLWIVGAREAMEGELARRGLLAEPLAALWPPAARHGVELILCGPEMREWGPADQRPPPRPLVRAVSGTLHSRLKDAPALTTGPDAMLLLNSGVGTLLLPLVAPWLPTLAAVLAMRAPCILTCYNASEAAGQEALLRLFGARTLLPSRQNPHPSVRLVRCATRAVHLLDAATAELAALQSEPAEGEVPLPLPDRPHRVVFEGPFVNARARPSLKAAVTRTLPRGADLSATAQRGVWLRTKAGDFVLKSHPALGRLVGQVVDEDGLNLGR</sequence>
<accession>A0A0D3J633</accession>
<keyword evidence="3" id="KW-1185">Reference proteome</keyword>
<dbReference type="RefSeq" id="XP_005771397.1">
    <property type="nucleotide sequence ID" value="XM_005771340.1"/>
</dbReference>
<organism evidence="2 3">
    <name type="scientific">Emiliania huxleyi (strain CCMP1516)</name>
    <dbReference type="NCBI Taxonomy" id="280463"/>
    <lineage>
        <taxon>Eukaryota</taxon>
        <taxon>Haptista</taxon>
        <taxon>Haptophyta</taxon>
        <taxon>Prymnesiophyceae</taxon>
        <taxon>Isochrysidales</taxon>
        <taxon>Noelaerhabdaceae</taxon>
        <taxon>Emiliania</taxon>
    </lineage>
</organism>
<evidence type="ECO:0000313" key="3">
    <source>
        <dbReference type="Proteomes" id="UP000013827"/>
    </source>
</evidence>
<dbReference type="PaxDb" id="2903-EOD18968"/>
<dbReference type="InterPro" id="IPR046824">
    <property type="entry name" value="Mss51-like_C"/>
</dbReference>
<proteinExistence type="predicted"/>
<dbReference type="KEGG" id="ehx:EMIHUDRAFT_243490"/>
<dbReference type="AlphaFoldDB" id="A0A0D3J633"/>
<feature type="domain" description="Mitochondrial splicing suppressor 51-like C-terminal" evidence="1">
    <location>
        <begin position="90"/>
        <end position="243"/>
    </location>
</feature>
<dbReference type="HOGENOM" id="CLU_779459_0_0_1"/>
<dbReference type="Pfam" id="PF20179">
    <property type="entry name" value="MSS51_C"/>
    <property type="match status" value="1"/>
</dbReference>
<reference evidence="2" key="2">
    <citation type="submission" date="2024-10" db="UniProtKB">
        <authorList>
            <consortium name="EnsemblProtists"/>
        </authorList>
    </citation>
    <scope>IDENTIFICATION</scope>
</reference>
<protein>
    <recommendedName>
        <fullName evidence="1">Mitochondrial splicing suppressor 51-like C-terminal domain-containing protein</fullName>
    </recommendedName>
</protein>
<evidence type="ECO:0000313" key="2">
    <source>
        <dbReference type="EnsemblProtists" id="EOD18968"/>
    </source>
</evidence>
<dbReference type="GeneID" id="17264514"/>
<dbReference type="EnsemblProtists" id="EOD18968">
    <property type="protein sequence ID" value="EOD18968"/>
    <property type="gene ID" value="EMIHUDRAFT_243490"/>
</dbReference>
<reference evidence="3" key="1">
    <citation type="journal article" date="2013" name="Nature">
        <title>Pan genome of the phytoplankton Emiliania underpins its global distribution.</title>
        <authorList>
            <person name="Read B.A."/>
            <person name="Kegel J."/>
            <person name="Klute M.J."/>
            <person name="Kuo A."/>
            <person name="Lefebvre S.C."/>
            <person name="Maumus F."/>
            <person name="Mayer C."/>
            <person name="Miller J."/>
            <person name="Monier A."/>
            <person name="Salamov A."/>
            <person name="Young J."/>
            <person name="Aguilar M."/>
            <person name="Claverie J.M."/>
            <person name="Frickenhaus S."/>
            <person name="Gonzalez K."/>
            <person name="Herman E.K."/>
            <person name="Lin Y.C."/>
            <person name="Napier J."/>
            <person name="Ogata H."/>
            <person name="Sarno A.F."/>
            <person name="Shmutz J."/>
            <person name="Schroeder D."/>
            <person name="de Vargas C."/>
            <person name="Verret F."/>
            <person name="von Dassow P."/>
            <person name="Valentin K."/>
            <person name="Van de Peer Y."/>
            <person name="Wheeler G."/>
            <person name="Dacks J.B."/>
            <person name="Delwiche C.F."/>
            <person name="Dyhrman S.T."/>
            <person name="Glockner G."/>
            <person name="John U."/>
            <person name="Richards T."/>
            <person name="Worden A.Z."/>
            <person name="Zhang X."/>
            <person name="Grigoriev I.V."/>
            <person name="Allen A.E."/>
            <person name="Bidle K."/>
            <person name="Borodovsky M."/>
            <person name="Bowler C."/>
            <person name="Brownlee C."/>
            <person name="Cock J.M."/>
            <person name="Elias M."/>
            <person name="Gladyshev V.N."/>
            <person name="Groth M."/>
            <person name="Guda C."/>
            <person name="Hadaegh A."/>
            <person name="Iglesias-Rodriguez M.D."/>
            <person name="Jenkins J."/>
            <person name="Jones B.M."/>
            <person name="Lawson T."/>
            <person name="Leese F."/>
            <person name="Lindquist E."/>
            <person name="Lobanov A."/>
            <person name="Lomsadze A."/>
            <person name="Malik S.B."/>
            <person name="Marsh M.E."/>
            <person name="Mackinder L."/>
            <person name="Mock T."/>
            <person name="Mueller-Roeber B."/>
            <person name="Pagarete A."/>
            <person name="Parker M."/>
            <person name="Probert I."/>
            <person name="Quesneville H."/>
            <person name="Raines C."/>
            <person name="Rensing S.A."/>
            <person name="Riano-Pachon D.M."/>
            <person name="Richier S."/>
            <person name="Rokitta S."/>
            <person name="Shiraiwa Y."/>
            <person name="Soanes D.M."/>
            <person name="van der Giezen M."/>
            <person name="Wahlund T.M."/>
            <person name="Williams B."/>
            <person name="Wilson W."/>
            <person name="Wolfe G."/>
            <person name="Wurch L.L."/>
        </authorList>
    </citation>
    <scope>NUCLEOTIDE SEQUENCE</scope>
</reference>
<dbReference type="Proteomes" id="UP000013827">
    <property type="component" value="Unassembled WGS sequence"/>
</dbReference>
<name>A0A0D3J633_EMIH1</name>